<feature type="domain" description="CSC1/OSCA1-like N-terminal transmembrane" evidence="11">
    <location>
        <begin position="13"/>
        <end position="161"/>
    </location>
</feature>
<accession>H2AQL7</accession>
<dbReference type="RefSeq" id="XP_003955802.1">
    <property type="nucleotide sequence ID" value="XM_003955753.1"/>
</dbReference>
<evidence type="ECO:0000256" key="8">
    <source>
        <dbReference type="SAM" id="Phobius"/>
    </source>
</evidence>
<dbReference type="Pfam" id="PF02714">
    <property type="entry name" value="RSN1_7TM"/>
    <property type="match status" value="1"/>
</dbReference>
<keyword evidence="14" id="KW-1185">Reference proteome</keyword>
<evidence type="ECO:0000313" key="13">
    <source>
        <dbReference type="EMBL" id="CCF56667.1"/>
    </source>
</evidence>
<dbReference type="Pfam" id="PF13967">
    <property type="entry name" value="RSN1_TM"/>
    <property type="match status" value="1"/>
</dbReference>
<feature type="transmembrane region" description="Helical" evidence="8">
    <location>
        <begin position="379"/>
        <end position="403"/>
    </location>
</feature>
<feature type="domain" description="10TM putative phosphate transporter extracellular tail" evidence="10">
    <location>
        <begin position="793"/>
        <end position="886"/>
    </location>
</feature>
<feature type="transmembrane region" description="Helical" evidence="8">
    <location>
        <begin position="581"/>
        <end position="610"/>
    </location>
</feature>
<dbReference type="KEGG" id="kaf:KAFR_0B03710"/>
<evidence type="ECO:0000256" key="3">
    <source>
        <dbReference type="ARBA" id="ARBA00022448"/>
    </source>
</evidence>
<evidence type="ECO:0000256" key="2">
    <source>
        <dbReference type="ARBA" id="ARBA00007779"/>
    </source>
</evidence>
<name>H2AQL7_KAZAF</name>
<dbReference type="Pfam" id="PF14703">
    <property type="entry name" value="PHM7_cyt"/>
    <property type="match status" value="1"/>
</dbReference>
<dbReference type="eggNOG" id="KOG1134">
    <property type="taxonomic scope" value="Eukaryota"/>
</dbReference>
<feature type="transmembrane region" description="Helical" evidence="8">
    <location>
        <begin position="470"/>
        <end position="498"/>
    </location>
</feature>
<feature type="transmembrane region" description="Helical" evidence="8">
    <location>
        <begin position="423"/>
        <end position="449"/>
    </location>
</feature>
<dbReference type="PANTHER" id="PTHR13018:SF26">
    <property type="entry name" value="DOMAIN PROTEIN, PUTATIVE (AFU_ORTHOLOGUE AFUA_5G10920)-RELATED"/>
    <property type="match status" value="1"/>
</dbReference>
<evidence type="ECO:0000256" key="5">
    <source>
        <dbReference type="ARBA" id="ARBA00022989"/>
    </source>
</evidence>
<organism evidence="13 14">
    <name type="scientific">Kazachstania africana (strain ATCC 22294 / BCRC 22015 / CBS 2517 / CECT 1963 / NBRC 1671 / NRRL Y-8276)</name>
    <name type="common">Yeast</name>
    <name type="synonym">Kluyveromyces africanus</name>
    <dbReference type="NCBI Taxonomy" id="1071382"/>
    <lineage>
        <taxon>Eukaryota</taxon>
        <taxon>Fungi</taxon>
        <taxon>Dikarya</taxon>
        <taxon>Ascomycota</taxon>
        <taxon>Saccharomycotina</taxon>
        <taxon>Saccharomycetes</taxon>
        <taxon>Saccharomycetales</taxon>
        <taxon>Saccharomycetaceae</taxon>
        <taxon>Kazachstania</taxon>
    </lineage>
</organism>
<dbReference type="AlphaFoldDB" id="H2AQL7"/>
<dbReference type="InParanoid" id="H2AQL7"/>
<protein>
    <recommendedName>
        <fullName evidence="15">CSC1/OSCA1-like 7TM region domain-containing protein</fullName>
    </recommendedName>
</protein>
<dbReference type="OrthoDB" id="1076608at2759"/>
<dbReference type="InterPro" id="IPR027815">
    <property type="entry name" value="CSC1/OSCA1-like_cyt"/>
</dbReference>
<evidence type="ECO:0000313" key="14">
    <source>
        <dbReference type="Proteomes" id="UP000005220"/>
    </source>
</evidence>
<feature type="transmembrane region" description="Helical" evidence="8">
    <location>
        <begin position="17"/>
        <end position="36"/>
    </location>
</feature>
<keyword evidence="6 8" id="KW-0472">Membrane</keyword>
<dbReference type="InterPro" id="IPR032880">
    <property type="entry name" value="CSC1/OSCA1-like_N"/>
</dbReference>
<feature type="transmembrane region" description="Helical" evidence="8">
    <location>
        <begin position="90"/>
        <end position="113"/>
    </location>
</feature>
<keyword evidence="4 8" id="KW-0812">Transmembrane</keyword>
<sequence>MTSSTTSTSTQQVLTSLIYNGIVFGAFIAGFILLRIKLKRIYTPKSSFQLINEEKKPEPLPSGLWQWFLPLLKKSDNFVIQQAGLDGYFFLRYLFIISAYCAVSILYVFPILLPINAANGNKQSGLNQLAYQDVKDPNRYYAHVFVGWIFFWCFLFIIYRELIYYTSMRQAVLATPRYAKKQSSRTVLFQTVPSQYLSEEEFTKLFDGVKRIWIARGAGNLGKLVDKRDKMAMKLEAAETSYLKKAVKSVKKMKKKNPSQIISNSIRDYIPDKKRPKHGLTIWARFFFGKKVDTIDYIKEELPKLNAEIKDLQDNHMDSQPFNSVFIEFESQYQAQIAAQIATHHIPLSMAPVHIGLEPDDVVWFNMRMFWWERLVREVGSLLAIVALIILWAFPVAFVGMVSNLTYLTNKLHWLNFIYNLPSVLLGLLTSLAPTIALSLLMSCLPVIIKIFARIHGNVSSQQISYFTQNAYFGFQVIQVFLVTTIASAATSAVTQIVENPSSAMTILASNLPKASNFYIAYIILKGMSGAGGALLQYVPLAKFYALGFLDSTARKKWNRFHKLSTMDYGKTFPVYSNLTVILFSYSIISPIILLFGAAGFFLLYVAHLYNLTYVYAEAPDARGIHYPRAIFQTLVGIYIGQVCLLGLFVVGKGWGPIVLQIVCIFVTIVVHLYLNRSFDNLIKIVPVDTMKPLDGKSDTPSFKNIYNNKNHKHTDDINELPQFPIRKYHPNNANSSSYTRSDLKSASLFSENTLDYHYDPRVKDSENIIASVPLLADGDTMKVPDAPWWKRFFLPHIYCSYKVVKSRLPAIYGLADPNERVDKDAIAHAYDYPAVSAKCPYLWVPHDPYGFSTEIIRDLEGIVEISDEGALINENAKIQVVGEPPAYEDIIEGSYESDKESSKTNPFTTPFDKN</sequence>
<dbReference type="HOGENOM" id="CLU_002458_2_1_1"/>
<feature type="domain" description="CSC1/OSCA1-like 7TM region" evidence="9">
    <location>
        <begin position="378"/>
        <end position="649"/>
    </location>
</feature>
<feature type="transmembrane region" description="Helical" evidence="8">
    <location>
        <begin position="630"/>
        <end position="651"/>
    </location>
</feature>
<dbReference type="FunCoup" id="H2AQL7">
    <property type="interactions" value="198"/>
</dbReference>
<feature type="transmembrane region" description="Helical" evidence="8">
    <location>
        <begin position="140"/>
        <end position="159"/>
    </location>
</feature>
<dbReference type="GeneID" id="13883127"/>
<dbReference type="InterPro" id="IPR045122">
    <property type="entry name" value="Csc1-like"/>
</dbReference>
<feature type="domain" description="CSC1/OSCA1-like cytosolic" evidence="12">
    <location>
        <begin position="184"/>
        <end position="366"/>
    </location>
</feature>
<evidence type="ECO:0000259" key="11">
    <source>
        <dbReference type="Pfam" id="PF13967"/>
    </source>
</evidence>
<evidence type="ECO:0000256" key="7">
    <source>
        <dbReference type="SAM" id="MobiDB-lite"/>
    </source>
</evidence>
<comment type="similarity">
    <text evidence="2">Belongs to the CSC1 (TC 1.A.17) family.</text>
</comment>
<dbReference type="EMBL" id="HE650822">
    <property type="protein sequence ID" value="CCF56667.1"/>
    <property type="molecule type" value="Genomic_DNA"/>
</dbReference>
<reference evidence="13 14" key="1">
    <citation type="journal article" date="2011" name="Proc. Natl. Acad. Sci. U.S.A.">
        <title>Evolutionary erosion of yeast sex chromosomes by mating-type switching accidents.</title>
        <authorList>
            <person name="Gordon J.L."/>
            <person name="Armisen D."/>
            <person name="Proux-Wera E."/>
            <person name="Oheigeartaigh S.S."/>
            <person name="Byrne K.P."/>
            <person name="Wolfe K.H."/>
        </authorList>
    </citation>
    <scope>NUCLEOTIDE SEQUENCE [LARGE SCALE GENOMIC DNA]</scope>
    <source>
        <strain evidence="14">ATCC 22294 / BCRC 22015 / CBS 2517 / CECT 1963 / NBRC 1671 / NRRL Y-8276</strain>
    </source>
</reference>
<feature type="region of interest" description="Disordered" evidence="7">
    <location>
        <begin position="894"/>
        <end position="915"/>
    </location>
</feature>
<dbReference type="InterPro" id="IPR003864">
    <property type="entry name" value="CSC1/OSCA1-like_7TM"/>
</dbReference>
<dbReference type="Pfam" id="PF12621">
    <property type="entry name" value="PHM7_ext"/>
    <property type="match status" value="1"/>
</dbReference>
<evidence type="ECO:0000259" key="10">
    <source>
        <dbReference type="Pfam" id="PF12621"/>
    </source>
</evidence>
<feature type="transmembrane region" description="Helical" evidence="8">
    <location>
        <begin position="658"/>
        <end position="675"/>
    </location>
</feature>
<comment type="subcellular location">
    <subcellularLocation>
        <location evidence="1">Membrane</location>
        <topology evidence="1">Multi-pass membrane protein</topology>
    </subcellularLocation>
</comment>
<keyword evidence="3" id="KW-0813">Transport</keyword>
<evidence type="ECO:0000256" key="1">
    <source>
        <dbReference type="ARBA" id="ARBA00004141"/>
    </source>
</evidence>
<evidence type="ECO:0000259" key="12">
    <source>
        <dbReference type="Pfam" id="PF14703"/>
    </source>
</evidence>
<evidence type="ECO:0000256" key="6">
    <source>
        <dbReference type="ARBA" id="ARBA00023136"/>
    </source>
</evidence>
<proteinExistence type="inferred from homology"/>
<dbReference type="GO" id="GO:0005886">
    <property type="term" value="C:plasma membrane"/>
    <property type="evidence" value="ECO:0007669"/>
    <property type="project" value="TreeGrafter"/>
</dbReference>
<feature type="transmembrane region" description="Helical" evidence="8">
    <location>
        <begin position="518"/>
        <end position="539"/>
    </location>
</feature>
<dbReference type="InterPro" id="IPR022257">
    <property type="entry name" value="PHM7_ext"/>
</dbReference>
<keyword evidence="5 8" id="KW-1133">Transmembrane helix</keyword>
<dbReference type="Proteomes" id="UP000005220">
    <property type="component" value="Chromosome 2"/>
</dbReference>
<evidence type="ECO:0000259" key="9">
    <source>
        <dbReference type="Pfam" id="PF02714"/>
    </source>
</evidence>
<dbReference type="PANTHER" id="PTHR13018">
    <property type="entry name" value="PROBABLE MEMBRANE PROTEIN DUF221-RELATED"/>
    <property type="match status" value="1"/>
</dbReference>
<gene>
    <name evidence="13" type="primary">KAFR0B03710</name>
    <name evidence="13" type="ORF">KAFR_0B03710</name>
</gene>
<evidence type="ECO:0000256" key="4">
    <source>
        <dbReference type="ARBA" id="ARBA00022692"/>
    </source>
</evidence>
<dbReference type="GO" id="GO:0005227">
    <property type="term" value="F:calcium-activated cation channel activity"/>
    <property type="evidence" value="ECO:0007669"/>
    <property type="project" value="InterPro"/>
</dbReference>
<evidence type="ECO:0008006" key="15">
    <source>
        <dbReference type="Google" id="ProtNLM"/>
    </source>
</evidence>